<evidence type="ECO:0008006" key="4">
    <source>
        <dbReference type="Google" id="ProtNLM"/>
    </source>
</evidence>
<keyword evidence="3" id="KW-1185">Reference proteome</keyword>
<name>A0ABX7JNL5_9RHOB</name>
<gene>
    <name evidence="2" type="ORF">JWJ88_14685</name>
</gene>
<keyword evidence="1" id="KW-1133">Transmembrane helix</keyword>
<reference evidence="2 3" key="1">
    <citation type="submission" date="2021-02" db="EMBL/GenBank/DDBJ databases">
        <title>Paracoccus methylovroum sp.nov., a new methanol and methylamine utilizing methylotrophic denitrifer.</title>
        <authorList>
            <person name="Timsy T."/>
            <person name="Behrendt U."/>
            <person name="Ulrich A."/>
            <person name="Spanner T."/>
            <person name="Foesel B.U."/>
            <person name="Horn M.A."/>
            <person name="Kolb S."/>
        </authorList>
    </citation>
    <scope>NUCLEOTIDE SEQUENCE [LARGE SCALE GENOMIC DNA]</scope>
    <source>
        <strain evidence="2 3">H4-D09</strain>
    </source>
</reference>
<evidence type="ECO:0000313" key="3">
    <source>
        <dbReference type="Proteomes" id="UP000663629"/>
    </source>
</evidence>
<feature type="transmembrane region" description="Helical" evidence="1">
    <location>
        <begin position="12"/>
        <end position="37"/>
    </location>
</feature>
<protein>
    <recommendedName>
        <fullName evidence="4">Phosphate ABC transporter permease subunit PstC</fullName>
    </recommendedName>
</protein>
<keyword evidence="1" id="KW-0472">Membrane</keyword>
<evidence type="ECO:0000256" key="1">
    <source>
        <dbReference type="SAM" id="Phobius"/>
    </source>
</evidence>
<proteinExistence type="predicted"/>
<accession>A0ABX7JNL5</accession>
<evidence type="ECO:0000313" key="2">
    <source>
        <dbReference type="EMBL" id="QRZ15576.1"/>
    </source>
</evidence>
<dbReference type="RefSeq" id="WP_205296521.1">
    <property type="nucleotide sequence ID" value="NZ_CP070371.1"/>
</dbReference>
<dbReference type="Proteomes" id="UP000663629">
    <property type="component" value="Chromosome 2"/>
</dbReference>
<organism evidence="2 3">
    <name type="scientific">Paracoccus methylovorus</name>
    <dbReference type="NCBI Taxonomy" id="2812658"/>
    <lineage>
        <taxon>Bacteria</taxon>
        <taxon>Pseudomonadati</taxon>
        <taxon>Pseudomonadota</taxon>
        <taxon>Alphaproteobacteria</taxon>
        <taxon>Rhodobacterales</taxon>
        <taxon>Paracoccaceae</taxon>
        <taxon>Paracoccus</taxon>
    </lineage>
</organism>
<sequence length="68" mass="7505">MSGDDDRPGVAPIWGIVFALMFAMLVLVIVASLWLAASMIDWDAVLRFIAPTAFETRPIEDILEGGRR</sequence>
<keyword evidence="1" id="KW-0812">Transmembrane</keyword>
<dbReference type="EMBL" id="CP070371">
    <property type="protein sequence ID" value="QRZ15576.1"/>
    <property type="molecule type" value="Genomic_DNA"/>
</dbReference>